<protein>
    <submittedName>
        <fullName evidence="2">Uncharacterized protein</fullName>
    </submittedName>
</protein>
<dbReference type="Proteomes" id="UP000252519">
    <property type="component" value="Unassembled WGS sequence"/>
</dbReference>
<dbReference type="OrthoDB" id="154058at2759"/>
<reference evidence="2 3" key="1">
    <citation type="submission" date="2014-10" db="EMBL/GenBank/DDBJ databases">
        <title>Draft genome of the hookworm Ancylostoma caninum.</title>
        <authorList>
            <person name="Mitreva M."/>
        </authorList>
    </citation>
    <scope>NUCLEOTIDE SEQUENCE [LARGE SCALE GENOMIC DNA]</scope>
    <source>
        <strain evidence="2 3">Baltimore</strain>
    </source>
</reference>
<dbReference type="AlphaFoldDB" id="A0A368H1K7"/>
<name>A0A368H1K7_ANCCA</name>
<gene>
    <name evidence="2" type="ORF">ANCCAN_03350</name>
</gene>
<evidence type="ECO:0000256" key="1">
    <source>
        <dbReference type="SAM" id="MobiDB-lite"/>
    </source>
</evidence>
<sequence>MLSECPKLAEVIIRDASGNKMEILDSIKLSIEAFGKSEKIPVYVSRAFGDVLILGTNVLDRLGFKLTQGQAAKNLLESSGNQESVPAVVKTRTYVPSGGKKILSVSCIKGMEPCVFWSSTKMIADGVCEESTEGETKIPFTNNTMEPIVLQKGQVIGEFGREEWLDSKWLEPASDVLELQNKEGKTEEGRRLEELVEAVQKHGSARQCVGRSSQLQEAIQKPEKEGLLEWDAG</sequence>
<dbReference type="EMBL" id="JOJR01000022">
    <property type="protein sequence ID" value="RCN50496.1"/>
    <property type="molecule type" value="Genomic_DNA"/>
</dbReference>
<evidence type="ECO:0000313" key="3">
    <source>
        <dbReference type="Proteomes" id="UP000252519"/>
    </source>
</evidence>
<comment type="caution">
    <text evidence="2">The sequence shown here is derived from an EMBL/GenBank/DDBJ whole genome shotgun (WGS) entry which is preliminary data.</text>
</comment>
<accession>A0A368H1K7</accession>
<dbReference type="STRING" id="29170.A0A368H1K7"/>
<keyword evidence="3" id="KW-1185">Reference proteome</keyword>
<organism evidence="2 3">
    <name type="scientific">Ancylostoma caninum</name>
    <name type="common">Dog hookworm</name>
    <dbReference type="NCBI Taxonomy" id="29170"/>
    <lineage>
        <taxon>Eukaryota</taxon>
        <taxon>Metazoa</taxon>
        <taxon>Ecdysozoa</taxon>
        <taxon>Nematoda</taxon>
        <taxon>Chromadorea</taxon>
        <taxon>Rhabditida</taxon>
        <taxon>Rhabditina</taxon>
        <taxon>Rhabditomorpha</taxon>
        <taxon>Strongyloidea</taxon>
        <taxon>Ancylostomatidae</taxon>
        <taxon>Ancylostomatinae</taxon>
        <taxon>Ancylostoma</taxon>
    </lineage>
</organism>
<feature type="region of interest" description="Disordered" evidence="1">
    <location>
        <begin position="211"/>
        <end position="233"/>
    </location>
</feature>
<evidence type="ECO:0000313" key="2">
    <source>
        <dbReference type="EMBL" id="RCN50496.1"/>
    </source>
</evidence>
<proteinExistence type="predicted"/>